<accession>A0A0A9DPG2</accession>
<dbReference type="EMBL" id="GBRH01212263">
    <property type="protein sequence ID" value="JAD85632.1"/>
    <property type="molecule type" value="Transcribed_RNA"/>
</dbReference>
<reference evidence="1" key="2">
    <citation type="journal article" date="2015" name="Data Brief">
        <title>Shoot transcriptome of the giant reed, Arundo donax.</title>
        <authorList>
            <person name="Barrero R.A."/>
            <person name="Guerrero F.D."/>
            <person name="Moolhuijzen P."/>
            <person name="Goolsby J.A."/>
            <person name="Tidwell J."/>
            <person name="Bellgard S.E."/>
            <person name="Bellgard M.I."/>
        </authorList>
    </citation>
    <scope>NUCLEOTIDE SEQUENCE</scope>
    <source>
        <tissue evidence="1">Shoot tissue taken approximately 20 cm above the soil surface</tissue>
    </source>
</reference>
<dbReference type="AlphaFoldDB" id="A0A0A9DPG2"/>
<evidence type="ECO:0000313" key="1">
    <source>
        <dbReference type="EMBL" id="JAD85632.1"/>
    </source>
</evidence>
<name>A0A0A9DPG2_ARUDO</name>
<sequence length="76" mass="9005">MRSKITEWKRHRWLVKSPMKMVHVATMPRSDSICEIKKNGTGLVLNNANYVERKNHIIRPYYIQLSDRLLCVMCDS</sequence>
<reference evidence="1" key="1">
    <citation type="submission" date="2014-09" db="EMBL/GenBank/DDBJ databases">
        <authorList>
            <person name="Magalhaes I.L.F."/>
            <person name="Oliveira U."/>
            <person name="Santos F.R."/>
            <person name="Vidigal T.H.D.A."/>
            <person name="Brescovit A.D."/>
            <person name="Santos A.J."/>
        </authorList>
    </citation>
    <scope>NUCLEOTIDE SEQUENCE</scope>
    <source>
        <tissue evidence="1">Shoot tissue taken approximately 20 cm above the soil surface</tissue>
    </source>
</reference>
<protein>
    <submittedName>
        <fullName evidence="1">Uncharacterized protein</fullName>
    </submittedName>
</protein>
<proteinExistence type="predicted"/>
<organism evidence="1">
    <name type="scientific">Arundo donax</name>
    <name type="common">Giant reed</name>
    <name type="synonym">Donax arundinaceus</name>
    <dbReference type="NCBI Taxonomy" id="35708"/>
    <lineage>
        <taxon>Eukaryota</taxon>
        <taxon>Viridiplantae</taxon>
        <taxon>Streptophyta</taxon>
        <taxon>Embryophyta</taxon>
        <taxon>Tracheophyta</taxon>
        <taxon>Spermatophyta</taxon>
        <taxon>Magnoliopsida</taxon>
        <taxon>Liliopsida</taxon>
        <taxon>Poales</taxon>
        <taxon>Poaceae</taxon>
        <taxon>PACMAD clade</taxon>
        <taxon>Arundinoideae</taxon>
        <taxon>Arundineae</taxon>
        <taxon>Arundo</taxon>
    </lineage>
</organism>